<dbReference type="Pfam" id="PF20696">
    <property type="entry name" value="UbiD_C"/>
    <property type="match status" value="1"/>
</dbReference>
<dbReference type="EMBL" id="BAAANN010000015">
    <property type="protein sequence ID" value="GAA1964918.1"/>
    <property type="molecule type" value="Genomic_DNA"/>
</dbReference>
<dbReference type="Gene3D" id="3.40.1670.10">
    <property type="entry name" value="UbiD C-terminal domain-like"/>
    <property type="match status" value="1"/>
</dbReference>
<dbReference type="RefSeq" id="WP_344420941.1">
    <property type="nucleotide sequence ID" value="NZ_BAAANN010000015.1"/>
</dbReference>
<feature type="domain" description="3-octaprenyl-4-hydroxybenzoate carboxy-lyase-like Rift-related" evidence="2">
    <location>
        <begin position="110"/>
        <end position="311"/>
    </location>
</feature>
<dbReference type="Proteomes" id="UP001501116">
    <property type="component" value="Unassembled WGS sequence"/>
</dbReference>
<dbReference type="PANTHER" id="PTHR30108">
    <property type="entry name" value="3-OCTAPRENYL-4-HYDROXYBENZOATE CARBOXY-LYASE-RELATED"/>
    <property type="match status" value="1"/>
</dbReference>
<gene>
    <name evidence="4" type="ORF">GCM10009754_41140</name>
</gene>
<dbReference type="InterPro" id="IPR049381">
    <property type="entry name" value="UbiD-like_C"/>
</dbReference>
<dbReference type="SUPFAM" id="SSF143968">
    <property type="entry name" value="UbiD C-terminal domain-like"/>
    <property type="match status" value="1"/>
</dbReference>
<comment type="similarity">
    <text evidence="1">Belongs to the UbiD family.</text>
</comment>
<proteinExistence type="inferred from homology"/>
<dbReference type="SUPFAM" id="SSF50475">
    <property type="entry name" value="FMN-binding split barrel"/>
    <property type="match status" value="1"/>
</dbReference>
<reference evidence="4 5" key="1">
    <citation type="journal article" date="2019" name="Int. J. Syst. Evol. Microbiol.">
        <title>The Global Catalogue of Microorganisms (GCM) 10K type strain sequencing project: providing services to taxonomists for standard genome sequencing and annotation.</title>
        <authorList>
            <consortium name="The Broad Institute Genomics Platform"/>
            <consortium name="The Broad Institute Genome Sequencing Center for Infectious Disease"/>
            <person name="Wu L."/>
            <person name="Ma J."/>
        </authorList>
    </citation>
    <scope>NUCLEOTIDE SEQUENCE [LARGE SCALE GENOMIC DNA]</scope>
    <source>
        <strain evidence="4 5">JCM 14545</strain>
    </source>
</reference>
<comment type="caution">
    <text evidence="4">The sequence shown here is derived from an EMBL/GenBank/DDBJ whole genome shotgun (WGS) entry which is preliminary data.</text>
</comment>
<feature type="domain" description="3-octaprenyl-4-hydroxybenzoate carboxy-lyase-like C-terminal" evidence="3">
    <location>
        <begin position="341"/>
        <end position="435"/>
    </location>
</feature>
<name>A0ABN2R7M6_9PSEU</name>
<dbReference type="InterPro" id="IPR048304">
    <property type="entry name" value="UbiD_Rift_dom"/>
</dbReference>
<organism evidence="4 5">
    <name type="scientific">Amycolatopsis minnesotensis</name>
    <dbReference type="NCBI Taxonomy" id="337894"/>
    <lineage>
        <taxon>Bacteria</taxon>
        <taxon>Bacillati</taxon>
        <taxon>Actinomycetota</taxon>
        <taxon>Actinomycetes</taxon>
        <taxon>Pseudonocardiales</taxon>
        <taxon>Pseudonocardiaceae</taxon>
        <taxon>Amycolatopsis</taxon>
    </lineage>
</organism>
<evidence type="ECO:0000313" key="5">
    <source>
        <dbReference type="Proteomes" id="UP001501116"/>
    </source>
</evidence>
<protein>
    <submittedName>
        <fullName evidence="4">UbiD family decarboxylase</fullName>
    </submittedName>
</protein>
<sequence>MNQPGLSLRAAAEWIRTHRPDEWVSRPDAFSRKDVAADFAAGFGGIPANSLARPEKAVEYRIEDSPVPVLLGLYGCRDRVRAWLPGLPEAVSRAAADRVLAAVRPPETVADPPVQAVVRRHRIDLGELPVLYSTPRDAGPYLTMGMIYAADPDTGEVALSVHRMLVVGPDRLAVWMVPSRRLRAMHEAAVRRAGRLAVSVNIGVPPAAMIASALSSKVLAGTGKLAIAGALAGAPIALAPAVGQPTYVLAESELVLEGYLDDTVTDETLSGAPDVSLPEFLGYDGEARRDLPVLTVTAVTSRESPVYQAVIGPGREQSVILGTAGTLSVALSHDGDDWNLIHNLHYSPAGGGMLLLFVSVRKPSPEADGRLKHIARRIFDDHPFVKLIVFTDDDVDITSAEDVLWAITTRANLNTDSVTFGGFRALTMDPSQGAGWAAARGADSPPGRTYIDATVPHALRSSVTRSFAR</sequence>
<evidence type="ECO:0000256" key="1">
    <source>
        <dbReference type="ARBA" id="ARBA00010021"/>
    </source>
</evidence>
<dbReference type="Pfam" id="PF01977">
    <property type="entry name" value="UbiD"/>
    <property type="match status" value="1"/>
</dbReference>
<keyword evidence="5" id="KW-1185">Reference proteome</keyword>
<accession>A0ABN2R7M6</accession>
<evidence type="ECO:0000313" key="4">
    <source>
        <dbReference type="EMBL" id="GAA1964918.1"/>
    </source>
</evidence>
<evidence type="ECO:0000259" key="3">
    <source>
        <dbReference type="Pfam" id="PF20696"/>
    </source>
</evidence>
<dbReference type="PANTHER" id="PTHR30108:SF21">
    <property type="entry name" value="4-HYDROXYBENZOATE DECARBOXYLASE"/>
    <property type="match status" value="1"/>
</dbReference>
<evidence type="ECO:0000259" key="2">
    <source>
        <dbReference type="Pfam" id="PF01977"/>
    </source>
</evidence>
<dbReference type="InterPro" id="IPR002830">
    <property type="entry name" value="UbiD"/>
</dbReference>